<evidence type="ECO:0000313" key="3">
    <source>
        <dbReference type="Proteomes" id="UP000095751"/>
    </source>
</evidence>
<keyword evidence="3" id="KW-1185">Reference proteome</keyword>
<evidence type="ECO:0000256" key="1">
    <source>
        <dbReference type="SAM" id="MobiDB-lite"/>
    </source>
</evidence>
<reference evidence="2 3" key="1">
    <citation type="submission" date="2016-09" db="EMBL/GenBank/DDBJ databases">
        <title>Extensive genetic diversity and differential bi-allelic expression allows diatom success in the polar Southern Ocean.</title>
        <authorList>
            <consortium name="DOE Joint Genome Institute"/>
            <person name="Mock T."/>
            <person name="Otillar R.P."/>
            <person name="Strauss J."/>
            <person name="Dupont C."/>
            <person name="Frickenhaus S."/>
            <person name="Maumus F."/>
            <person name="Mcmullan M."/>
            <person name="Sanges R."/>
            <person name="Schmutz J."/>
            <person name="Toseland A."/>
            <person name="Valas R."/>
            <person name="Veluchamy A."/>
            <person name="Ward B.J."/>
            <person name="Allen A."/>
            <person name="Barry K."/>
            <person name="Falciatore A."/>
            <person name="Ferrante M."/>
            <person name="Fortunato A.E."/>
            <person name="Gloeckner G."/>
            <person name="Gruber A."/>
            <person name="Hipkin R."/>
            <person name="Janech M."/>
            <person name="Kroth P."/>
            <person name="Leese F."/>
            <person name="Lindquist E."/>
            <person name="Lyon B.R."/>
            <person name="Martin J."/>
            <person name="Mayer C."/>
            <person name="Parker M."/>
            <person name="Quesneville H."/>
            <person name="Raymond J."/>
            <person name="Uhlig C."/>
            <person name="Valentin K.U."/>
            <person name="Worden A.Z."/>
            <person name="Armbrust E.V."/>
            <person name="Bowler C."/>
            <person name="Green B."/>
            <person name="Moulton V."/>
            <person name="Van Oosterhout C."/>
            <person name="Grigoriev I."/>
        </authorList>
    </citation>
    <scope>NUCLEOTIDE SEQUENCE [LARGE SCALE GENOMIC DNA]</scope>
    <source>
        <strain evidence="2 3">CCMP1102</strain>
    </source>
</reference>
<name>A0A1E7FQP1_9STRA</name>
<dbReference type="KEGG" id="fcy:FRACYDRAFT_267654"/>
<accession>A0A1E7FQP1</accession>
<evidence type="ECO:0000313" key="2">
    <source>
        <dbReference type="EMBL" id="OEU20482.1"/>
    </source>
</evidence>
<organism evidence="2 3">
    <name type="scientific">Fragilariopsis cylindrus CCMP1102</name>
    <dbReference type="NCBI Taxonomy" id="635003"/>
    <lineage>
        <taxon>Eukaryota</taxon>
        <taxon>Sar</taxon>
        <taxon>Stramenopiles</taxon>
        <taxon>Ochrophyta</taxon>
        <taxon>Bacillariophyta</taxon>
        <taxon>Bacillariophyceae</taxon>
        <taxon>Bacillariophycidae</taxon>
        <taxon>Bacillariales</taxon>
        <taxon>Bacillariaceae</taxon>
        <taxon>Fragilariopsis</taxon>
    </lineage>
</organism>
<sequence length="170" mass="18989">MPEPRLALKISPSQKRKSSSMNKIEDKEEDEKCHVQEDNGIFVLVGDHFNYVTSRKFSGSERSYNNKTSLVDLVDEAVANGDLITARSYLSIEGGHGRVSNKWKLDCAIPSWNEGKDIQSVGDGCLVVTGTDILSCSVVWKGYNWDVFDCSFESVDELKVFLAKNTTNEE</sequence>
<dbReference type="EMBL" id="KV784354">
    <property type="protein sequence ID" value="OEU20482.1"/>
    <property type="molecule type" value="Genomic_DNA"/>
</dbReference>
<dbReference type="Proteomes" id="UP000095751">
    <property type="component" value="Unassembled WGS sequence"/>
</dbReference>
<protein>
    <submittedName>
        <fullName evidence="2">Uncharacterized protein</fullName>
    </submittedName>
</protein>
<dbReference type="AlphaFoldDB" id="A0A1E7FQP1"/>
<proteinExistence type="predicted"/>
<gene>
    <name evidence="2" type="ORF">FRACYDRAFT_267654</name>
</gene>
<dbReference type="InParanoid" id="A0A1E7FQP1"/>
<feature type="region of interest" description="Disordered" evidence="1">
    <location>
        <begin position="1"/>
        <end position="30"/>
    </location>
</feature>
<dbReference type="OrthoDB" id="40547at2759"/>